<dbReference type="RefSeq" id="WP_264789660.1">
    <property type="nucleotide sequence ID" value="NZ_AP026867.1"/>
</dbReference>
<feature type="transmembrane region" description="Helical" evidence="6">
    <location>
        <begin position="192"/>
        <end position="213"/>
    </location>
</feature>
<keyword evidence="3 6" id="KW-0812">Transmembrane</keyword>
<evidence type="ECO:0000313" key="7">
    <source>
        <dbReference type="EMBL" id="BDS14445.1"/>
    </source>
</evidence>
<dbReference type="KEGG" id="aup:AsAng_0052250"/>
<keyword evidence="2" id="KW-1003">Cell membrane</keyword>
<feature type="transmembrane region" description="Helical" evidence="6">
    <location>
        <begin position="90"/>
        <end position="111"/>
    </location>
</feature>
<comment type="subcellular location">
    <subcellularLocation>
        <location evidence="1">Cell membrane</location>
        <topology evidence="1">Multi-pass membrane protein</topology>
    </subcellularLocation>
</comment>
<evidence type="ECO:0000256" key="5">
    <source>
        <dbReference type="ARBA" id="ARBA00023136"/>
    </source>
</evidence>
<dbReference type="Proteomes" id="UP001060919">
    <property type="component" value="Chromosome"/>
</dbReference>
<feature type="transmembrane region" description="Helical" evidence="6">
    <location>
        <begin position="438"/>
        <end position="455"/>
    </location>
</feature>
<keyword evidence="5 6" id="KW-0472">Membrane</keyword>
<feature type="transmembrane region" description="Helical" evidence="6">
    <location>
        <begin position="342"/>
        <end position="364"/>
    </location>
</feature>
<feature type="transmembrane region" description="Helical" evidence="6">
    <location>
        <begin position="273"/>
        <end position="296"/>
    </location>
</feature>
<dbReference type="GO" id="GO:0005886">
    <property type="term" value="C:plasma membrane"/>
    <property type="evidence" value="ECO:0007669"/>
    <property type="project" value="UniProtKB-SubCell"/>
</dbReference>
<feature type="transmembrane region" description="Helical" evidence="6">
    <location>
        <begin position="126"/>
        <end position="144"/>
    </location>
</feature>
<dbReference type="EMBL" id="AP026867">
    <property type="protein sequence ID" value="BDS14445.1"/>
    <property type="molecule type" value="Genomic_DNA"/>
</dbReference>
<dbReference type="InterPro" id="IPR050833">
    <property type="entry name" value="Poly_Biosynth_Transport"/>
</dbReference>
<feature type="transmembrane region" description="Helical" evidence="6">
    <location>
        <begin position="467"/>
        <end position="483"/>
    </location>
</feature>
<evidence type="ECO:0000256" key="1">
    <source>
        <dbReference type="ARBA" id="ARBA00004651"/>
    </source>
</evidence>
<reference evidence="7" key="1">
    <citation type="submission" date="2022-09" db="EMBL/GenBank/DDBJ databases">
        <title>Aureispira anguillicida sp. nov., isolated from Leptocephalus of Japanese eel Anguilla japonica.</title>
        <authorList>
            <person name="Yuasa K."/>
            <person name="Mekata T."/>
            <person name="Ikunari K."/>
        </authorList>
    </citation>
    <scope>NUCLEOTIDE SEQUENCE</scope>
    <source>
        <strain evidence="7">EL160426</strain>
    </source>
</reference>
<keyword evidence="4 6" id="KW-1133">Transmembrane helix</keyword>
<evidence type="ECO:0000256" key="2">
    <source>
        <dbReference type="ARBA" id="ARBA00022475"/>
    </source>
</evidence>
<feature type="transmembrane region" description="Helical" evidence="6">
    <location>
        <begin position="165"/>
        <end position="186"/>
    </location>
</feature>
<proteinExistence type="predicted"/>
<sequence>MNNIINRLKQFSFFDTFKHISTYFSGAILVHLLGVVTLPVFTNYLTTEEYGIVNVFITYLTTIGVLMTFNLHSSVSRYYFEKESNDFDTFLGTMFITVSVVFFFLGTLLFIFREPIAEYLNIRSHLIKWLLLTAYLIVVYNFFAQIQIATKQSKQYITLQVAWQYGKFALTLIGLIYLTGVIYTPTNEPHSYTFMGKIIGECIGTGLIAAYAFKQIYRYMSFKKLSFSYVKYALIYSIPLVPFTLSNQILTFFDQWYINSTIGNAEVGQYAFAYKIGMIYLGLVIALINGARPSYYEYMDQKKYKEVWQQIDSMTKLLVLGGGFLILFAVDAGTLLSSSDVFLEALPIAPVIVGGYVFYGISLFANRGIYYKKKNIYLAVIVLTSGIANIFLNSYFIPRYGYEVAAYTTLASYFMMMVLSILFTTYILKLPPLPLGRILKYIVLLGLIIALNYTVGEPNLGLDFKWIVFKAILFGVLGLALFYDKLGIILAKEPMDSDILDQ</sequence>
<feature type="transmembrane region" description="Helical" evidence="6">
    <location>
        <begin position="233"/>
        <end position="253"/>
    </location>
</feature>
<accession>A0A915YJY3</accession>
<dbReference type="PANTHER" id="PTHR30250:SF11">
    <property type="entry name" value="O-ANTIGEN TRANSPORTER-RELATED"/>
    <property type="match status" value="1"/>
</dbReference>
<name>A0A915YJY3_9BACT</name>
<evidence type="ECO:0000256" key="3">
    <source>
        <dbReference type="ARBA" id="ARBA00022692"/>
    </source>
</evidence>
<protein>
    <submittedName>
        <fullName evidence="7">Oligosaccharide flippase family protein</fullName>
    </submittedName>
</protein>
<feature type="transmembrane region" description="Helical" evidence="6">
    <location>
        <begin position="404"/>
        <end position="426"/>
    </location>
</feature>
<keyword evidence="8" id="KW-1185">Reference proteome</keyword>
<dbReference type="InterPro" id="IPR002797">
    <property type="entry name" value="Polysacc_synth"/>
</dbReference>
<dbReference type="Pfam" id="PF01943">
    <property type="entry name" value="Polysacc_synt"/>
    <property type="match status" value="1"/>
</dbReference>
<feature type="transmembrane region" description="Helical" evidence="6">
    <location>
        <begin position="20"/>
        <end position="44"/>
    </location>
</feature>
<evidence type="ECO:0000256" key="4">
    <source>
        <dbReference type="ARBA" id="ARBA00022989"/>
    </source>
</evidence>
<dbReference type="AlphaFoldDB" id="A0A915YJY3"/>
<organism evidence="7 8">
    <name type="scientific">Aureispira anguillae</name>
    <dbReference type="NCBI Taxonomy" id="2864201"/>
    <lineage>
        <taxon>Bacteria</taxon>
        <taxon>Pseudomonadati</taxon>
        <taxon>Bacteroidota</taxon>
        <taxon>Saprospiria</taxon>
        <taxon>Saprospirales</taxon>
        <taxon>Saprospiraceae</taxon>
        <taxon>Aureispira</taxon>
    </lineage>
</organism>
<feature type="transmembrane region" description="Helical" evidence="6">
    <location>
        <begin position="50"/>
        <end position="69"/>
    </location>
</feature>
<dbReference type="PANTHER" id="PTHR30250">
    <property type="entry name" value="PST FAMILY PREDICTED COLANIC ACID TRANSPORTER"/>
    <property type="match status" value="1"/>
</dbReference>
<gene>
    <name evidence="7" type="ORF">AsAng_0052250</name>
</gene>
<evidence type="ECO:0000256" key="6">
    <source>
        <dbReference type="SAM" id="Phobius"/>
    </source>
</evidence>
<feature type="transmembrane region" description="Helical" evidence="6">
    <location>
        <begin position="376"/>
        <end position="398"/>
    </location>
</feature>
<feature type="transmembrane region" description="Helical" evidence="6">
    <location>
        <begin position="317"/>
        <end position="336"/>
    </location>
</feature>
<evidence type="ECO:0000313" key="8">
    <source>
        <dbReference type="Proteomes" id="UP001060919"/>
    </source>
</evidence>